<reference evidence="2" key="2">
    <citation type="submission" date="2015-01" db="EMBL/GenBank/DDBJ databases">
        <title>Evolutionary Origins and Diversification of the Mycorrhizal Mutualists.</title>
        <authorList>
            <consortium name="DOE Joint Genome Institute"/>
            <consortium name="Mycorrhizal Genomics Consortium"/>
            <person name="Kohler A."/>
            <person name="Kuo A."/>
            <person name="Nagy L.G."/>
            <person name="Floudas D."/>
            <person name="Copeland A."/>
            <person name="Barry K.W."/>
            <person name="Cichocki N."/>
            <person name="Veneault-Fourrey C."/>
            <person name="LaButti K."/>
            <person name="Lindquist E.A."/>
            <person name="Lipzen A."/>
            <person name="Lundell T."/>
            <person name="Morin E."/>
            <person name="Murat C."/>
            <person name="Riley R."/>
            <person name="Ohm R."/>
            <person name="Sun H."/>
            <person name="Tunlid A."/>
            <person name="Henrissat B."/>
            <person name="Grigoriev I.V."/>
            <person name="Hibbett D.S."/>
            <person name="Martin F."/>
        </authorList>
    </citation>
    <scope>NUCLEOTIDE SEQUENCE [LARGE SCALE GENOMIC DNA]</scope>
    <source>
        <strain evidence="2">Ve08.2h10</strain>
    </source>
</reference>
<protein>
    <submittedName>
        <fullName evidence="1">Uncharacterized protein</fullName>
    </submittedName>
</protein>
<dbReference type="HOGENOM" id="CLU_155624_0_2_1"/>
<dbReference type="EMBL" id="KN827785">
    <property type="protein sequence ID" value="KIK75896.1"/>
    <property type="molecule type" value="Genomic_DNA"/>
</dbReference>
<feature type="non-terminal residue" evidence="1">
    <location>
        <position position="59"/>
    </location>
</feature>
<feature type="non-terminal residue" evidence="1">
    <location>
        <position position="1"/>
    </location>
</feature>
<evidence type="ECO:0000313" key="2">
    <source>
        <dbReference type="Proteomes" id="UP000054538"/>
    </source>
</evidence>
<reference evidence="1 2" key="1">
    <citation type="submission" date="2014-04" db="EMBL/GenBank/DDBJ databases">
        <authorList>
            <consortium name="DOE Joint Genome Institute"/>
            <person name="Kuo A."/>
            <person name="Kohler A."/>
            <person name="Jargeat P."/>
            <person name="Nagy L.G."/>
            <person name="Floudas D."/>
            <person name="Copeland A."/>
            <person name="Barry K.W."/>
            <person name="Cichocki N."/>
            <person name="Veneault-Fourrey C."/>
            <person name="LaButti K."/>
            <person name="Lindquist E.A."/>
            <person name="Lipzen A."/>
            <person name="Lundell T."/>
            <person name="Morin E."/>
            <person name="Murat C."/>
            <person name="Sun H."/>
            <person name="Tunlid A."/>
            <person name="Henrissat B."/>
            <person name="Grigoriev I.V."/>
            <person name="Hibbett D.S."/>
            <person name="Martin F."/>
            <person name="Nordberg H.P."/>
            <person name="Cantor M.N."/>
            <person name="Hua S.X."/>
        </authorList>
    </citation>
    <scope>NUCLEOTIDE SEQUENCE [LARGE SCALE GENOMIC DNA]</scope>
    <source>
        <strain evidence="1 2">Ve08.2h10</strain>
    </source>
</reference>
<organism evidence="1 2">
    <name type="scientific">Paxillus rubicundulus Ve08.2h10</name>
    <dbReference type="NCBI Taxonomy" id="930991"/>
    <lineage>
        <taxon>Eukaryota</taxon>
        <taxon>Fungi</taxon>
        <taxon>Dikarya</taxon>
        <taxon>Basidiomycota</taxon>
        <taxon>Agaricomycotina</taxon>
        <taxon>Agaricomycetes</taxon>
        <taxon>Agaricomycetidae</taxon>
        <taxon>Boletales</taxon>
        <taxon>Paxilineae</taxon>
        <taxon>Paxillaceae</taxon>
        <taxon>Paxillus</taxon>
    </lineage>
</organism>
<dbReference type="OrthoDB" id="3005622at2759"/>
<evidence type="ECO:0000313" key="1">
    <source>
        <dbReference type="EMBL" id="KIK75896.1"/>
    </source>
</evidence>
<dbReference type="AlphaFoldDB" id="A0A0D0CXL0"/>
<dbReference type="Proteomes" id="UP000054538">
    <property type="component" value="Unassembled WGS sequence"/>
</dbReference>
<sequence>DQMKAAFLGLTVHWIHVNEITNAWTLSSQVIAFRGISGLHSGHNLGQYFVGLCEHAGII</sequence>
<accession>A0A0D0CXL0</accession>
<name>A0A0D0CXL0_9AGAM</name>
<gene>
    <name evidence="1" type="ORF">PAXRUDRAFT_38441</name>
</gene>
<proteinExistence type="predicted"/>
<dbReference type="InParanoid" id="A0A0D0CXL0"/>
<keyword evidence="2" id="KW-1185">Reference proteome</keyword>